<dbReference type="Proteomes" id="UP000251314">
    <property type="component" value="Unassembled WGS sequence"/>
</dbReference>
<protein>
    <submittedName>
        <fullName evidence="4">Uncharacterized protein</fullName>
    </submittedName>
</protein>
<evidence type="ECO:0000313" key="3">
    <source>
        <dbReference type="EMBL" id="KAG2936003.1"/>
    </source>
</evidence>
<evidence type="ECO:0000313" key="2">
    <source>
        <dbReference type="EMBL" id="KAG2916532.1"/>
    </source>
</evidence>
<evidence type="ECO:0000313" key="4">
    <source>
        <dbReference type="EMBL" id="RAW29957.1"/>
    </source>
</evidence>
<dbReference type="OrthoDB" id="125385at2759"/>
<name>A0A329RZ33_9STRA</name>
<dbReference type="VEuPathDB" id="FungiDB:PC110_g13686"/>
<gene>
    <name evidence="4" type="ORF">PC110_g13686</name>
    <name evidence="1" type="ORF">PC113_g12141</name>
    <name evidence="2" type="ORF">PC115_g11041</name>
    <name evidence="3" type="ORF">PC117_g12253</name>
</gene>
<dbReference type="AlphaFoldDB" id="A0A329RZ33"/>
<dbReference type="Proteomes" id="UP000774804">
    <property type="component" value="Unassembled WGS sequence"/>
</dbReference>
<dbReference type="EMBL" id="RCMG01000361">
    <property type="protein sequence ID" value="KAG2855788.1"/>
    <property type="molecule type" value="Genomic_DNA"/>
</dbReference>
<reference evidence="1" key="2">
    <citation type="submission" date="2018-10" db="EMBL/GenBank/DDBJ databases">
        <title>Effector identification in a new, highly contiguous assembly of the strawberry crown rot pathogen Phytophthora cactorum.</title>
        <authorList>
            <person name="Armitage A.D."/>
            <person name="Nellist C.F."/>
            <person name="Bates H."/>
            <person name="Vickerstaff R.J."/>
            <person name="Harrison R.J."/>
        </authorList>
    </citation>
    <scope>NUCLEOTIDE SEQUENCE</scope>
    <source>
        <strain evidence="1">15-7</strain>
        <strain evidence="2">4032</strain>
        <strain evidence="3">4040</strain>
    </source>
</reference>
<dbReference type="Proteomes" id="UP000736787">
    <property type="component" value="Unassembled WGS sequence"/>
</dbReference>
<dbReference type="EMBL" id="RCMK01000333">
    <property type="protein sequence ID" value="KAG2936003.1"/>
    <property type="molecule type" value="Genomic_DNA"/>
</dbReference>
<reference evidence="4 5" key="1">
    <citation type="submission" date="2018-01" db="EMBL/GenBank/DDBJ databases">
        <title>Draft genome of the strawberry crown rot pathogen Phytophthora cactorum.</title>
        <authorList>
            <person name="Armitage A.D."/>
            <person name="Lysoe E."/>
            <person name="Nellist C.F."/>
            <person name="Harrison R.J."/>
            <person name="Brurberg M.B."/>
        </authorList>
    </citation>
    <scope>NUCLEOTIDE SEQUENCE [LARGE SCALE GENOMIC DNA]</scope>
    <source>
        <strain evidence="4 5">10300</strain>
    </source>
</reference>
<dbReference type="EMBL" id="MJFZ01000397">
    <property type="protein sequence ID" value="RAW29957.1"/>
    <property type="molecule type" value="Genomic_DNA"/>
</dbReference>
<sequence length="38" mass="4372">MWASCEQDKTKRAYASAIRLRRDLYASTLTAGDAMEKY</sequence>
<proteinExistence type="predicted"/>
<dbReference type="Proteomes" id="UP000735874">
    <property type="component" value="Unassembled WGS sequence"/>
</dbReference>
<dbReference type="EMBL" id="RCMI01000338">
    <property type="protein sequence ID" value="KAG2916532.1"/>
    <property type="molecule type" value="Genomic_DNA"/>
</dbReference>
<evidence type="ECO:0000313" key="1">
    <source>
        <dbReference type="EMBL" id="KAG2855788.1"/>
    </source>
</evidence>
<evidence type="ECO:0000313" key="5">
    <source>
        <dbReference type="Proteomes" id="UP000251314"/>
    </source>
</evidence>
<organism evidence="4 5">
    <name type="scientific">Phytophthora cactorum</name>
    <dbReference type="NCBI Taxonomy" id="29920"/>
    <lineage>
        <taxon>Eukaryota</taxon>
        <taxon>Sar</taxon>
        <taxon>Stramenopiles</taxon>
        <taxon>Oomycota</taxon>
        <taxon>Peronosporomycetes</taxon>
        <taxon>Peronosporales</taxon>
        <taxon>Peronosporaceae</taxon>
        <taxon>Phytophthora</taxon>
    </lineage>
</organism>
<keyword evidence="5" id="KW-1185">Reference proteome</keyword>
<accession>A0A329RZ33</accession>
<comment type="caution">
    <text evidence="4">The sequence shown here is derived from an EMBL/GenBank/DDBJ whole genome shotgun (WGS) entry which is preliminary data.</text>
</comment>